<dbReference type="Gene3D" id="3.30.450.40">
    <property type="match status" value="1"/>
</dbReference>
<keyword evidence="3" id="KW-1185">Reference proteome</keyword>
<dbReference type="EMBL" id="MRZV01000106">
    <property type="protein sequence ID" value="PIK58662.1"/>
    <property type="molecule type" value="Genomic_DNA"/>
</dbReference>
<evidence type="ECO:0000313" key="3">
    <source>
        <dbReference type="Proteomes" id="UP000230750"/>
    </source>
</evidence>
<accession>A0A2G8LEI9</accession>
<dbReference type="InterPro" id="IPR003018">
    <property type="entry name" value="GAF"/>
</dbReference>
<gene>
    <name evidence="2" type="ORF">BSL78_04436</name>
</gene>
<sequence>MAEKRKNSPTQHITREDVVQYLKDHHSFTEDYFIQYATSEMVDGWITRHSSSRHSITPAEVASWSDGMPHDSKGPHVLHNIRKSFAGASGSLKSLLSPNRKKKTLRKNKSVLKQLDEKDLFMELIRDIADELDLNTLSHKILMNVSILTNGDRCSLFLVRGTKENRYLCSRLFDVTENSTVEDVLHSERDEIRIPFGQGIAGHVAKYKESINIKNAYEDPRFNPQVDKRTGYTTHSILCMPICNHDGDVVGVAQVINKVTGAHEFTNKDEEVEHSKQCQIYLFDMTK</sequence>
<dbReference type="Pfam" id="PF01590">
    <property type="entry name" value="GAF"/>
    <property type="match status" value="1"/>
</dbReference>
<dbReference type="AlphaFoldDB" id="A0A2G8LEI9"/>
<dbReference type="STRING" id="307972.A0A2G8LEI9"/>
<proteinExistence type="predicted"/>
<dbReference type="InterPro" id="IPR029016">
    <property type="entry name" value="GAF-like_dom_sf"/>
</dbReference>
<comment type="caution">
    <text evidence="2">The sequence shown here is derived from an EMBL/GenBank/DDBJ whole genome shotgun (WGS) entry which is preliminary data.</text>
</comment>
<evidence type="ECO:0000313" key="2">
    <source>
        <dbReference type="EMBL" id="PIK58662.1"/>
    </source>
</evidence>
<name>A0A2G8LEI9_STIJA</name>
<protein>
    <submittedName>
        <fullName evidence="2">Putative sperm phosphodiesterase 5 isoform X2</fullName>
    </submittedName>
</protein>
<organism evidence="2 3">
    <name type="scientific">Stichopus japonicus</name>
    <name type="common">Sea cucumber</name>
    <dbReference type="NCBI Taxonomy" id="307972"/>
    <lineage>
        <taxon>Eukaryota</taxon>
        <taxon>Metazoa</taxon>
        <taxon>Echinodermata</taxon>
        <taxon>Eleutherozoa</taxon>
        <taxon>Echinozoa</taxon>
        <taxon>Holothuroidea</taxon>
        <taxon>Aspidochirotacea</taxon>
        <taxon>Aspidochirotida</taxon>
        <taxon>Stichopodidae</taxon>
        <taxon>Apostichopus</taxon>
    </lineage>
</organism>
<dbReference type="SMART" id="SM00065">
    <property type="entry name" value="GAF"/>
    <property type="match status" value="1"/>
</dbReference>
<evidence type="ECO:0000259" key="1">
    <source>
        <dbReference type="SMART" id="SM00065"/>
    </source>
</evidence>
<dbReference type="Proteomes" id="UP000230750">
    <property type="component" value="Unassembled WGS sequence"/>
</dbReference>
<dbReference type="SUPFAM" id="SSF55781">
    <property type="entry name" value="GAF domain-like"/>
    <property type="match status" value="1"/>
</dbReference>
<reference evidence="2 3" key="1">
    <citation type="journal article" date="2017" name="PLoS Biol.">
        <title>The sea cucumber genome provides insights into morphological evolution and visceral regeneration.</title>
        <authorList>
            <person name="Zhang X."/>
            <person name="Sun L."/>
            <person name="Yuan J."/>
            <person name="Sun Y."/>
            <person name="Gao Y."/>
            <person name="Zhang L."/>
            <person name="Li S."/>
            <person name="Dai H."/>
            <person name="Hamel J.F."/>
            <person name="Liu C."/>
            <person name="Yu Y."/>
            <person name="Liu S."/>
            <person name="Lin W."/>
            <person name="Guo K."/>
            <person name="Jin S."/>
            <person name="Xu P."/>
            <person name="Storey K.B."/>
            <person name="Huan P."/>
            <person name="Zhang T."/>
            <person name="Zhou Y."/>
            <person name="Zhang J."/>
            <person name="Lin C."/>
            <person name="Li X."/>
            <person name="Xing L."/>
            <person name="Huo D."/>
            <person name="Sun M."/>
            <person name="Wang L."/>
            <person name="Mercier A."/>
            <person name="Li F."/>
            <person name="Yang H."/>
            <person name="Xiang J."/>
        </authorList>
    </citation>
    <scope>NUCLEOTIDE SEQUENCE [LARGE SCALE GENOMIC DNA]</scope>
    <source>
        <strain evidence="2">Shaxun</strain>
        <tissue evidence="2">Muscle</tissue>
    </source>
</reference>
<dbReference type="OrthoDB" id="74705at2759"/>
<feature type="domain" description="GAF" evidence="1">
    <location>
        <begin position="133"/>
        <end position="282"/>
    </location>
</feature>